<dbReference type="OrthoDB" id="197063at2759"/>
<reference evidence="6" key="1">
    <citation type="journal article" date="2023" name="Commun. Biol.">
        <title>Genome analysis of Parmales, the sister group of diatoms, reveals the evolutionary specialization of diatoms from phago-mixotrophs to photoautotrophs.</title>
        <authorList>
            <person name="Ban H."/>
            <person name="Sato S."/>
            <person name="Yoshikawa S."/>
            <person name="Yamada K."/>
            <person name="Nakamura Y."/>
            <person name="Ichinomiya M."/>
            <person name="Sato N."/>
            <person name="Blanc-Mathieu R."/>
            <person name="Endo H."/>
            <person name="Kuwata A."/>
            <person name="Ogata H."/>
        </authorList>
    </citation>
    <scope>NUCLEOTIDE SEQUENCE [LARGE SCALE GENOMIC DNA]</scope>
    <source>
        <strain evidence="6">NIES 3700</strain>
    </source>
</reference>
<gene>
    <name evidence="5" type="ORF">TrLO_g15362</name>
</gene>
<feature type="compositionally biased region" description="Acidic residues" evidence="3">
    <location>
        <begin position="2153"/>
        <end position="2170"/>
    </location>
</feature>
<dbReference type="PANTHER" id="PTHR16166:SF93">
    <property type="entry name" value="INTERMEMBRANE LIPID TRANSFER PROTEIN VPS13"/>
    <property type="match status" value="1"/>
</dbReference>
<dbReference type="InterPro" id="IPR026854">
    <property type="entry name" value="VPS13_N"/>
</dbReference>
<feature type="region of interest" description="Disordered" evidence="3">
    <location>
        <begin position="2152"/>
        <end position="2172"/>
    </location>
</feature>
<feature type="region of interest" description="Disordered" evidence="3">
    <location>
        <begin position="784"/>
        <end position="806"/>
    </location>
</feature>
<evidence type="ECO:0000313" key="6">
    <source>
        <dbReference type="Proteomes" id="UP001165122"/>
    </source>
</evidence>
<organism evidence="5 6">
    <name type="scientific">Triparma laevis f. longispina</name>
    <dbReference type="NCBI Taxonomy" id="1714387"/>
    <lineage>
        <taxon>Eukaryota</taxon>
        <taxon>Sar</taxon>
        <taxon>Stramenopiles</taxon>
        <taxon>Ochrophyta</taxon>
        <taxon>Bolidophyceae</taxon>
        <taxon>Parmales</taxon>
        <taxon>Triparmaceae</taxon>
        <taxon>Triparma</taxon>
    </lineage>
</organism>
<feature type="compositionally biased region" description="Low complexity" evidence="3">
    <location>
        <begin position="614"/>
        <end position="629"/>
    </location>
</feature>
<feature type="region of interest" description="Disordered" evidence="3">
    <location>
        <begin position="3249"/>
        <end position="3274"/>
    </location>
</feature>
<feature type="compositionally biased region" description="Gly residues" evidence="3">
    <location>
        <begin position="2636"/>
        <end position="2645"/>
    </location>
</feature>
<feature type="domain" description="Chorein N-terminal" evidence="4">
    <location>
        <begin position="35"/>
        <end position="416"/>
    </location>
</feature>
<comment type="caution">
    <text evidence="5">The sequence shown here is derived from an EMBL/GenBank/DDBJ whole genome shotgun (WGS) entry which is preliminary data.</text>
</comment>
<proteinExistence type="inferred from homology"/>
<feature type="compositionally biased region" description="Low complexity" evidence="3">
    <location>
        <begin position="795"/>
        <end position="804"/>
    </location>
</feature>
<evidence type="ECO:0000256" key="3">
    <source>
        <dbReference type="SAM" id="MobiDB-lite"/>
    </source>
</evidence>
<sequence length="3824" mass="412725">MLESYFGRLLSTFLGRFFTLPTESKGTSSGTSSGSSLTMSVWSGFVELKDLLAKLNVINNLIHTSFENSEIFNLMHFTIGRFELTVPWSSLGSKPITVVIDSIHLITEVNLSLDSSTSEQSAINKIKKRLNKLERISNPQMEKKFSLLTYLSETVINKIIDTIQIHIRSLHIRLEDSESSPSNRFAFGMTMESLHINSETGREDVINKIIQLNHASIYLNSIDNKIKGTIPEVNKKLNDQIPRRNNISPQNHTYILKPINVSSRINLLKDFEESFRNMSFKDILLKVECDLSSINLNITSSQVQMMLGLLNSQKVYTKLKTYNIHRPTSPTFVPKEWWIYGYRCVIGEVRRRRSGNRWNWKDLVERGRWRKVYCGIYEKHINGDKLTTKQTQKMDAIEEGRIGALSIDDILVFRTMVLLKTTPPAPPPTSDEGIENNPFLSFAESFLNMSAKFAPSQGEDERMLEYLSSHLKSPKSKRKKIGGDGGENNGDAVKVYVKVPSITLTFLSQQIPKAPCLPFLELSFEGINLGHNNLYISLTYSAPLLTLGTPESNVTIDFGVLRIKNERVAGLGGGGGLKSPMLSGLFSPVGRGGDADAGSGSRSGMNTAEKMMLTPTTNPTSQTTPSTNTHQRSPLSKSRKPRTESFSFSETASNFTMNTTASNRKTSTARQSANRLYQSNFYDTFTLSLTSISIRISGSTAIPELNIASKIHKSVIPLDPTMSKYKIDCLIEDVTFNVGVEDFKVVKEVMENMKGGMMRVERRKSTTALPEQFKVPTLPIIGVNGVSTSKPPPKSLKSPKSTTSRPRTIHSINLDQHVDAVFAASKSPTLSSVSPDDGNVNGNILGTSTFGSTFVDELMEFEDAYPNDQDTSRSGSLHLQNSFFQEDQTFEFLNPTFLPPPRNPSSSRGSIRTPSVASSAVGYLNSENLARLDGEYAVSEDGSEESFHSAVDVDIPQIKFDVKKAIKLISEKVNYITEEREAADLRALMMLEREIEEGEEEEDGEKIKQSALRAKALLRFRTRRPVSPVFASPPAPTTSRPHTSSKPRINRDLLLFTLTLNTFIINLSSGSNDICNLRSSKMSTSIRFRSEDVRSKITIGEVKVGIEEKTYVRGTGIFERNVGLEHELSLFSLSREENPTIPNPPFFTTTLEYVKDEGARCKLSMGSIDCSIDKVGVEKILPLMVFKRSTPESSGIITPPQQNQLTSFAASLKLSSYKFKVVSSKGTQDLATNWNSIVGSYARTRERLQILGSCGGASFSGVNNFEIVNFKSKSPVSLKLRQSLTNKNDEAWVGSIGTNKNVTLKLDEPSVIIGATEIKNVVDVIQNFKRTITQTFPPTTPPPTHPPAPPTRFDLVLLSPTIVVPEKRPSIVVAANLRNRASPTRGAFGPSRGIVFFCSKVSLFKGVNSEPDINLSLTGGGVKSLGRSDFESGVTNVAINATVKDGETSCDINQIEVAMTTDFVEALRCCSSNLKIDPKAEDANSNTTSQHPPTPQQQYSNQPISFPQFTLTLQSFSLTLSSLRFEMKSIHLKTSETKLAFSVEKVICFNGLSGINFFQRTDTTTNADSSNSPLISVNVDRSTTTMEVNANVQPFAVVLCVECVEEVVNFARNISPIEETEQPLRIETEDEPEPKQAEETPLSLNFVRDLIIKIKVQEAALYTPCYAPRTLITSDVVDLIVFKAKTSLNCTVKGSNEVTGKLKKMIREGKEVRRVVTIAADVNVKNICGSHSSMAVTEERNFEPRTFSYLLNPFDSEIKYRGVVTEFEGENFDLCHKTEVFVDAIEGKVFLKLVQNGGEEGDRAGIIKGCIEPIILACRKESENSGLPGEGKEGELMLERGAGEGSASVPMATPGRLTRRRTPRGGKTGTRGGKSPMAGTPRTPKTPLTSLGSRTPVMTPMTAISLISEEGDASVASEKTIVRSGASHPNPFRARNIIPSGGGGDASNNVANATNSSLSSANQKKPRTTFRSLLANSIFHGKVSARGLKITMIPGSLLLYSDSPLLRVVFDEININVCSFKGVVAGAVDFQKLQVEGMNRGLVAWEPVIESWGVQVYFSGDMLLDAEVARMGKTRIASRSGSLLGFAGSSSFDSTNSGGSAKVRSLTRRVTGAVTEVFSPIRGAGSRGGGAGSIITNTLELGVLMVWMKENEDGSEDGDYDEEENSDFSDEDKKPFDCAAFLRTVEKPSSFFTKWIGKHNWNPEEAGRLRASVEDSRPLNINITSALLSHVLMTLKSTSKPYIPGEWAQSNFNNSASGAASGVAAVPLHWIRNCTGSKLMFWEETGGDNGKVFSQGSVEVEGGGVVPLHLTKSQQQANRRYIALEVGGGGEVSFRRVRHVPVDKVGVYKYPLRKKGGRGDRRGSKVKEGEGAITVRVMLVHGGTSKMVSVESCIKLRNVSSSPIDFELKRGGGVVAEGGLFGPGAPYFVPVQFTRGGGGDKVLILNGGVAKIGLEDFQKKDGGGDEAKGVDYEIGGGKFINVVKGGGVLTARSPWKFKNFLPLNVILQVKSEKTGGEGDWKVVRVRGGGGTEKMRCGDSALWEGGGSDEIWIRVKFCDNSSQFPGWSSPVRVGKGAGDGGGVGCFVGDENGVNLKIGVVLVGGGEEAARKVSLYVPYWIIDSTGVRLEYVTRGKEGGTSSGGRLGKLGEEVSKKDEIDSSGHGGQGGARGGVWGAEGDKEGFEFVAGQVVKKGGVGGVGGGNLGGNLDGGVLKNVGLKILLDGGDEDLWEEIYGLRAEGGGGLGGESEIGKETERKKLFDVYMVGDEDTKDMKIRYEDSVKQPWSNAVGLELSGGGGKPLDVRGKGRGPLSLCTMVVPAPRSLGGDLGVKLVCLVNRYTLINFVGREMEIIACERGGGGVTVQGRSTMMPSGMETKVPLHFNDNMCVRIRPTEYGWNWSGPFMIKRKRHDENAREVVLRLVNELSGNILIIAIELRSGDVFGGVDVAFRVAEYPPFRIENHTFTPLRMYQDEGKGGMEAGGGGVGVVLLPYHSASYAWDYPDMKRRRLIIETAAGRSGSDVGGGGESIGQFLLDSLAPSSNLCKTVHGSFAAQIIAEGPSRVLRLSDANMPRVANVESGFEGLGFGGRRFETEIRVNIRKGIGVSLIDFNPQELLFIKLGEVTGRRFMDGKGGEEGEIVVKGLGIDNQLWVTPYPALLRSEGVRCGWKRDLRFRNSGVMSVSLVKELVLVLQPVEVRVDGGLVLRVADMFRRVLRGGEEVGGGLGEEEGEGSARDEVLIRTLGLARGGGGVGGREGGGVGGMRRSRSRKGGLAVVGGDGGGLGEGVGGAGGGGRSRGQLLKISAPQAAHYVAMVKKGLVRVPGGVGGDGVEGVGVEGVEEGEGGGRVVVERRDSGTRRKVYFEKLTVEPIDVNLSFVLPPSMVVGGGKGLGKLGLGVVGLLGVMNLTTVQNATMSFRVYNKEHVYGTRRDHFDSMFSSFAASGLRQSYMLLASSELLGNPLRLLRAVGEGVNGFREELGDGWRDGQLGGAFIGGLKGIGRFGVIVSRVWVEGVGKFVSTVADNLLELGGQLLVTKVVEGGGRRGEKGGRGGLREGGLAVTGFLSAALNVCVSVVSEPVANAQLVPPPLFMLGVVRGLVRIGLGSFPKLLVGGMLDLGRGFGWIGWALRDAGEGGGRGGVEEGGGGGGGGERIRAPRFFIVDDGGGEKEVGGRVDDIDSGGTLLTEYVEGRNVGFELLSRIGERGEFLHEGYVSHARCEGEGGSVGGVFGGSASGKCFVLLTRQKLLVLQRGRRGVVDVLWRVNLQKICDVEEIGGEGGGGIKVYSLRDERQGLGQVDCQVLKRVGDGGEEWSELVKALKGSLLQ</sequence>
<dbReference type="PANTHER" id="PTHR16166">
    <property type="entry name" value="VACUOLAR PROTEIN SORTING-ASSOCIATED PROTEIN VPS13"/>
    <property type="match status" value="1"/>
</dbReference>
<feature type="compositionally biased region" description="Basic and acidic residues" evidence="3">
    <location>
        <begin position="2646"/>
        <end position="2659"/>
    </location>
</feature>
<keyword evidence="6" id="KW-1185">Reference proteome</keyword>
<feature type="compositionally biased region" description="Gly residues" evidence="3">
    <location>
        <begin position="2661"/>
        <end position="2671"/>
    </location>
</feature>
<dbReference type="Proteomes" id="UP001165122">
    <property type="component" value="Unassembled WGS sequence"/>
</dbReference>
<feature type="region of interest" description="Disordered" evidence="3">
    <location>
        <begin position="2634"/>
        <end position="2671"/>
    </location>
</feature>
<evidence type="ECO:0000256" key="1">
    <source>
        <dbReference type="ARBA" id="ARBA00006545"/>
    </source>
</evidence>
<evidence type="ECO:0000256" key="2">
    <source>
        <dbReference type="ARBA" id="ARBA00022448"/>
    </source>
</evidence>
<dbReference type="Pfam" id="PF12624">
    <property type="entry name" value="VPS13_N"/>
    <property type="match status" value="1"/>
</dbReference>
<protein>
    <recommendedName>
        <fullName evidence="4">Chorein N-terminal domain-containing protein</fullName>
    </recommendedName>
</protein>
<dbReference type="EMBL" id="BRXW01000144">
    <property type="protein sequence ID" value="GMI10064.1"/>
    <property type="molecule type" value="Genomic_DNA"/>
</dbReference>
<evidence type="ECO:0000259" key="4">
    <source>
        <dbReference type="Pfam" id="PF12624"/>
    </source>
</evidence>
<feature type="region of interest" description="Disordered" evidence="3">
    <location>
        <begin position="1027"/>
        <end position="1046"/>
    </location>
</feature>
<name>A0A9W7FDD4_9STRA</name>
<keyword evidence="2" id="KW-0813">Transport</keyword>
<evidence type="ECO:0000313" key="5">
    <source>
        <dbReference type="EMBL" id="GMI10064.1"/>
    </source>
</evidence>
<dbReference type="InterPro" id="IPR026847">
    <property type="entry name" value="VPS13"/>
</dbReference>
<feature type="region of interest" description="Disordered" evidence="3">
    <location>
        <begin position="612"/>
        <end position="670"/>
    </location>
</feature>
<comment type="similarity">
    <text evidence="1">Belongs to the VPS13 family.</text>
</comment>
<feature type="region of interest" description="Disordered" evidence="3">
    <location>
        <begin position="1480"/>
        <end position="1501"/>
    </location>
</feature>
<dbReference type="GO" id="GO:0045053">
    <property type="term" value="P:protein retention in Golgi apparatus"/>
    <property type="evidence" value="ECO:0007669"/>
    <property type="project" value="TreeGrafter"/>
</dbReference>
<feature type="region of interest" description="Disordered" evidence="3">
    <location>
        <begin position="1841"/>
        <end position="1896"/>
    </location>
</feature>
<feature type="compositionally biased region" description="Gly residues" evidence="3">
    <location>
        <begin position="3249"/>
        <end position="3261"/>
    </location>
</feature>
<accession>A0A9W7FDD4</accession>
<feature type="compositionally biased region" description="Polar residues" evidence="3">
    <location>
        <begin position="644"/>
        <end position="670"/>
    </location>
</feature>
<dbReference type="GO" id="GO:0006623">
    <property type="term" value="P:protein targeting to vacuole"/>
    <property type="evidence" value="ECO:0007669"/>
    <property type="project" value="TreeGrafter"/>
</dbReference>